<dbReference type="Pfam" id="PF01753">
    <property type="entry name" value="zf-MYND"/>
    <property type="match status" value="1"/>
</dbReference>
<evidence type="ECO:0000313" key="21">
    <source>
        <dbReference type="EMBL" id="KAF5341124.1"/>
    </source>
</evidence>
<evidence type="ECO:0000256" key="9">
    <source>
        <dbReference type="ARBA" id="ARBA00022771"/>
    </source>
</evidence>
<keyword evidence="8" id="KW-0479">Metal-binding</keyword>
<keyword evidence="13" id="KW-1133">Transmembrane helix</keyword>
<sequence length="643" mass="71792">MPKNRKSKFKADTSPEDDGSSDQDMQKLIYMMRSNDCTLEGVGMVLDKLKWELVPQLDDWAQASPLDKRRTDAATSSLSLLPNICNTIASGVEWKEAAVGKVLDRVGGICRWMAFCMPLGFAATTRGLRDRSGRVVEDTCTSHSAVIESLLASDDRIRMLFLATPQFLDPVIWIWTAEGEAAPVTEIRKEKCICTDLLSSVVMEESGLEMLVQQLTTPRDKKVMTQFLTATVRRIRHICKASATFPIVLKRLSDIFNILSHLLHSSAGFGIWLALLKVNFVQETTSALADLISSKAFGHAEQLLSPLLSFLNLILIHNHKRVSSIAEIFSNLKLVGLYLTAVTVIPESGCEAEVQQAVDILTIVSTYNIYPSVYPHVATLEGTGKRIPERDGLLDHAKFRNAWYIFSKQHETRREILMVTPPSLCDNPTCARWQMRFDVTLKLTSKQCSGCSMVVYCSEECQNEDWKALHSAECPSASLFNRRTASFLPNSYPNKTRAIHTSGLGSLYTSTKDFLSGNFSTTYPDYAPYEVLPHFDESHGIIPKLTSGLVPLRDFDDDAPDPSPRLHKGLLNEWRIQPWLRPRVAQLVGDYRAGRLPPDARLIQMMLPSECDGIVVILLVMVREVADGYEGMYSVARLGVAPE</sequence>
<dbReference type="PROSITE" id="PS50865">
    <property type="entry name" value="ZF_MYND_2"/>
    <property type="match status" value="1"/>
</dbReference>
<evidence type="ECO:0000313" key="22">
    <source>
        <dbReference type="Proteomes" id="UP000541558"/>
    </source>
</evidence>
<comment type="pathway">
    <text evidence="15">Cofactor biosynthesis; tocopherol biosynthesis.</text>
</comment>
<evidence type="ECO:0000256" key="14">
    <source>
        <dbReference type="ARBA" id="ARBA00023136"/>
    </source>
</evidence>
<comment type="caution">
    <text evidence="21">The sequence shown here is derived from an EMBL/GenBank/DDBJ whole genome shotgun (WGS) entry which is preliminary data.</text>
</comment>
<dbReference type="PANTHER" id="PTHR32523:SF8">
    <property type="entry name" value="DOLICHOL KINASE"/>
    <property type="match status" value="1"/>
</dbReference>
<keyword evidence="7" id="KW-0812">Transmembrane</keyword>
<gene>
    <name evidence="21" type="ORF">D9611_006002</name>
</gene>
<keyword evidence="5" id="KW-0934">Plastid</keyword>
<feature type="domain" description="MYND-type" evidence="20">
    <location>
        <begin position="427"/>
        <end position="474"/>
    </location>
</feature>
<dbReference type="Proteomes" id="UP000541558">
    <property type="component" value="Unassembled WGS sequence"/>
</dbReference>
<keyword evidence="10" id="KW-0418">Kinase</keyword>
<evidence type="ECO:0000256" key="11">
    <source>
        <dbReference type="ARBA" id="ARBA00022833"/>
    </source>
</evidence>
<dbReference type="PANTHER" id="PTHR32523">
    <property type="entry name" value="PHYTOL KINASE 1, CHLOROPLASTIC"/>
    <property type="match status" value="1"/>
</dbReference>
<keyword evidence="4" id="KW-0150">Chloroplast</keyword>
<keyword evidence="9 18" id="KW-0863">Zinc-finger</keyword>
<evidence type="ECO:0000256" key="5">
    <source>
        <dbReference type="ARBA" id="ARBA00022640"/>
    </source>
</evidence>
<keyword evidence="22" id="KW-1185">Reference proteome</keyword>
<dbReference type="InterPro" id="IPR039606">
    <property type="entry name" value="Phytol/farnesol_kinase"/>
</dbReference>
<evidence type="ECO:0000256" key="7">
    <source>
        <dbReference type="ARBA" id="ARBA00022692"/>
    </source>
</evidence>
<evidence type="ECO:0000259" key="20">
    <source>
        <dbReference type="PROSITE" id="PS50865"/>
    </source>
</evidence>
<evidence type="ECO:0000256" key="19">
    <source>
        <dbReference type="SAM" id="MobiDB-lite"/>
    </source>
</evidence>
<dbReference type="AlphaFoldDB" id="A0A8H5CH11"/>
<keyword evidence="14" id="KW-0472">Membrane</keyword>
<dbReference type="SUPFAM" id="SSF144232">
    <property type="entry name" value="HIT/MYND zinc finger-like"/>
    <property type="match status" value="1"/>
</dbReference>
<dbReference type="GO" id="GO:0016020">
    <property type="term" value="C:membrane"/>
    <property type="evidence" value="ECO:0007669"/>
    <property type="project" value="UniProtKB-SubCell"/>
</dbReference>
<dbReference type="GO" id="GO:0008270">
    <property type="term" value="F:zinc ion binding"/>
    <property type="evidence" value="ECO:0007669"/>
    <property type="project" value="UniProtKB-KW"/>
</dbReference>
<accession>A0A8H5CH11</accession>
<comment type="similarity">
    <text evidence="3">Belongs to the polyprenol kinase family.</text>
</comment>
<protein>
    <recommendedName>
        <fullName evidence="16">phytol kinase</fullName>
        <ecNumber evidence="16">2.7.1.182</ecNumber>
    </recommendedName>
</protein>
<evidence type="ECO:0000256" key="1">
    <source>
        <dbReference type="ARBA" id="ARBA00004141"/>
    </source>
</evidence>
<dbReference type="EC" id="2.7.1.182" evidence="16"/>
<evidence type="ECO:0000256" key="3">
    <source>
        <dbReference type="ARBA" id="ARBA00010794"/>
    </source>
</evidence>
<reference evidence="21 22" key="1">
    <citation type="journal article" date="2020" name="ISME J.">
        <title>Uncovering the hidden diversity of litter-decomposition mechanisms in mushroom-forming fungi.</title>
        <authorList>
            <person name="Floudas D."/>
            <person name="Bentzer J."/>
            <person name="Ahren D."/>
            <person name="Johansson T."/>
            <person name="Persson P."/>
            <person name="Tunlid A."/>
        </authorList>
    </citation>
    <scope>NUCLEOTIDE SEQUENCE [LARGE SCALE GENOMIC DNA]</scope>
    <source>
        <strain evidence="21 22">CBS 175.51</strain>
    </source>
</reference>
<name>A0A8H5CH11_9AGAR</name>
<keyword evidence="6" id="KW-0808">Transferase</keyword>
<evidence type="ECO:0000256" key="13">
    <source>
        <dbReference type="ARBA" id="ARBA00022989"/>
    </source>
</evidence>
<evidence type="ECO:0000256" key="4">
    <source>
        <dbReference type="ARBA" id="ARBA00022528"/>
    </source>
</evidence>
<evidence type="ECO:0000256" key="12">
    <source>
        <dbReference type="ARBA" id="ARBA00022946"/>
    </source>
</evidence>
<keyword evidence="11" id="KW-0862">Zinc</keyword>
<evidence type="ECO:0000256" key="8">
    <source>
        <dbReference type="ARBA" id="ARBA00022723"/>
    </source>
</evidence>
<dbReference type="GO" id="GO:0010276">
    <property type="term" value="F:phytol kinase activity"/>
    <property type="evidence" value="ECO:0007669"/>
    <property type="project" value="UniProtKB-EC"/>
</dbReference>
<comment type="catalytic activity">
    <reaction evidence="17">
        <text>phytol + CTP = phytyl phosphate + CDP + H(+)</text>
        <dbReference type="Rhea" id="RHEA:38055"/>
        <dbReference type="ChEBI" id="CHEBI:15378"/>
        <dbReference type="ChEBI" id="CHEBI:17327"/>
        <dbReference type="ChEBI" id="CHEBI:37563"/>
        <dbReference type="ChEBI" id="CHEBI:58069"/>
        <dbReference type="ChEBI" id="CHEBI:75483"/>
        <dbReference type="EC" id="2.7.1.182"/>
    </reaction>
</comment>
<evidence type="ECO:0000256" key="6">
    <source>
        <dbReference type="ARBA" id="ARBA00022679"/>
    </source>
</evidence>
<evidence type="ECO:0000256" key="15">
    <source>
        <dbReference type="ARBA" id="ARBA00024015"/>
    </source>
</evidence>
<dbReference type="EMBL" id="JAACJK010000002">
    <property type="protein sequence ID" value="KAF5341124.1"/>
    <property type="molecule type" value="Genomic_DNA"/>
</dbReference>
<evidence type="ECO:0000256" key="16">
    <source>
        <dbReference type="ARBA" id="ARBA00039024"/>
    </source>
</evidence>
<feature type="region of interest" description="Disordered" evidence="19">
    <location>
        <begin position="1"/>
        <end position="24"/>
    </location>
</feature>
<evidence type="ECO:0000256" key="10">
    <source>
        <dbReference type="ARBA" id="ARBA00022777"/>
    </source>
</evidence>
<dbReference type="OrthoDB" id="341421at2759"/>
<proteinExistence type="inferred from homology"/>
<dbReference type="InterPro" id="IPR002893">
    <property type="entry name" value="Znf_MYND"/>
</dbReference>
<keyword evidence="12" id="KW-0809">Transit peptide</keyword>
<evidence type="ECO:0000256" key="17">
    <source>
        <dbReference type="ARBA" id="ARBA00048889"/>
    </source>
</evidence>
<evidence type="ECO:0000256" key="18">
    <source>
        <dbReference type="PROSITE-ProRule" id="PRU00134"/>
    </source>
</evidence>
<organism evidence="21 22">
    <name type="scientific">Ephemerocybe angulata</name>
    <dbReference type="NCBI Taxonomy" id="980116"/>
    <lineage>
        <taxon>Eukaryota</taxon>
        <taxon>Fungi</taxon>
        <taxon>Dikarya</taxon>
        <taxon>Basidiomycota</taxon>
        <taxon>Agaricomycotina</taxon>
        <taxon>Agaricomycetes</taxon>
        <taxon>Agaricomycetidae</taxon>
        <taxon>Agaricales</taxon>
        <taxon>Agaricineae</taxon>
        <taxon>Psathyrellaceae</taxon>
        <taxon>Ephemerocybe</taxon>
    </lineage>
</organism>
<evidence type="ECO:0000256" key="2">
    <source>
        <dbReference type="ARBA" id="ARBA00004229"/>
    </source>
</evidence>
<dbReference type="Gene3D" id="6.10.140.2220">
    <property type="match status" value="1"/>
</dbReference>
<comment type="subcellular location">
    <subcellularLocation>
        <location evidence="1">Membrane</location>
        <topology evidence="1">Multi-pass membrane protein</topology>
    </subcellularLocation>
    <subcellularLocation>
        <location evidence="2">Plastid</location>
        <location evidence="2">Chloroplast</location>
    </subcellularLocation>
</comment>